<reference evidence="6 7" key="1">
    <citation type="submission" date="2024-01" db="EMBL/GenBank/DDBJ databases">
        <title>Genome assemblies of Stephania.</title>
        <authorList>
            <person name="Yang L."/>
        </authorList>
    </citation>
    <scope>NUCLEOTIDE SEQUENCE [LARGE SCALE GENOMIC DNA]</scope>
    <source>
        <strain evidence="6">YNDBR</strain>
        <tissue evidence="6">Leaf</tissue>
    </source>
</reference>
<dbReference type="AlphaFoldDB" id="A0AAP0DY79"/>
<keyword evidence="3" id="KW-0804">Transcription</keyword>
<keyword evidence="2" id="KW-0240">DNA-directed RNA polymerase</keyword>
<evidence type="ECO:0000256" key="4">
    <source>
        <dbReference type="ARBA" id="ARBA00023242"/>
    </source>
</evidence>
<evidence type="ECO:0008006" key="8">
    <source>
        <dbReference type="Google" id="ProtNLM"/>
    </source>
</evidence>
<evidence type="ECO:0000256" key="5">
    <source>
        <dbReference type="SAM" id="MobiDB-lite"/>
    </source>
</evidence>
<dbReference type="GO" id="GO:0003677">
    <property type="term" value="F:DNA binding"/>
    <property type="evidence" value="ECO:0007669"/>
    <property type="project" value="InterPro"/>
</dbReference>
<evidence type="ECO:0000256" key="2">
    <source>
        <dbReference type="ARBA" id="ARBA00022478"/>
    </source>
</evidence>
<accession>A0AAP0DY79</accession>
<sequence length="292" mass="31734">MDPDQSGKPRKVRFAPKVPVRKPAKAAEPKTEVVAAEAGAAQTRDLLRRINAGMGMGMPKADKKSAPVQVAFGQGDASNFRWSYRGSNNSSSVPNILSSDGQRAEKEYKEPWNYYSYYPVTLPLRRPYSGDPVLLDEEEFNESSAKISNDEDFMNSAAELGLMEENEDSRMLLLQLPTSLPSVKQSATADVNETADGSKPSRKISSFLKGCRLEEASPGFMGKLQVYKSGIVKLKLGDILYDVSPGSDCGFAQDIVEVNTEEKHCCIVGEPSGRATVTPDVDSLLSALGDLN</sequence>
<gene>
    <name evidence="6" type="ORF">Syun_030837</name>
</gene>
<protein>
    <recommendedName>
        <fullName evidence="8">DNA-directed RNA polymerase III subunit RPC4</fullName>
    </recommendedName>
</protein>
<keyword evidence="4" id="KW-0539">Nucleus</keyword>
<proteinExistence type="predicted"/>
<dbReference type="GO" id="GO:0005666">
    <property type="term" value="C:RNA polymerase III complex"/>
    <property type="evidence" value="ECO:0007669"/>
    <property type="project" value="InterPro"/>
</dbReference>
<comment type="caution">
    <text evidence="6">The sequence shown here is derived from an EMBL/GenBank/DDBJ whole genome shotgun (WGS) entry which is preliminary data.</text>
</comment>
<keyword evidence="7" id="KW-1185">Reference proteome</keyword>
<dbReference type="Proteomes" id="UP001420932">
    <property type="component" value="Unassembled WGS sequence"/>
</dbReference>
<dbReference type="PANTHER" id="PTHR13408:SF0">
    <property type="entry name" value="DNA-DIRECTED RNA POLYMERASE III SUBUNIT RPC4"/>
    <property type="match status" value="1"/>
</dbReference>
<evidence type="ECO:0000313" key="7">
    <source>
        <dbReference type="Proteomes" id="UP001420932"/>
    </source>
</evidence>
<organism evidence="6 7">
    <name type="scientific">Stephania yunnanensis</name>
    <dbReference type="NCBI Taxonomy" id="152371"/>
    <lineage>
        <taxon>Eukaryota</taxon>
        <taxon>Viridiplantae</taxon>
        <taxon>Streptophyta</taxon>
        <taxon>Embryophyta</taxon>
        <taxon>Tracheophyta</taxon>
        <taxon>Spermatophyta</taxon>
        <taxon>Magnoliopsida</taxon>
        <taxon>Ranunculales</taxon>
        <taxon>Menispermaceae</taxon>
        <taxon>Menispermoideae</taxon>
        <taxon>Cissampelideae</taxon>
        <taxon>Stephania</taxon>
    </lineage>
</organism>
<feature type="region of interest" description="Disordered" evidence="5">
    <location>
        <begin position="1"/>
        <end position="31"/>
    </location>
</feature>
<evidence type="ECO:0000256" key="3">
    <source>
        <dbReference type="ARBA" id="ARBA00023163"/>
    </source>
</evidence>
<feature type="compositionally biased region" description="Basic residues" evidence="5">
    <location>
        <begin position="8"/>
        <end position="24"/>
    </location>
</feature>
<comment type="subcellular location">
    <subcellularLocation>
        <location evidence="1">Nucleus</location>
    </subcellularLocation>
</comment>
<dbReference type="GO" id="GO:0042797">
    <property type="term" value="P:tRNA transcription by RNA polymerase III"/>
    <property type="evidence" value="ECO:0007669"/>
    <property type="project" value="TreeGrafter"/>
</dbReference>
<dbReference type="InterPro" id="IPR007811">
    <property type="entry name" value="RPC4"/>
</dbReference>
<dbReference type="EMBL" id="JBBNAF010000053">
    <property type="protein sequence ID" value="KAK9081513.1"/>
    <property type="molecule type" value="Genomic_DNA"/>
</dbReference>
<evidence type="ECO:0000313" key="6">
    <source>
        <dbReference type="EMBL" id="KAK9081513.1"/>
    </source>
</evidence>
<dbReference type="Pfam" id="PF05132">
    <property type="entry name" value="RNA_pol_Rpc4"/>
    <property type="match status" value="1"/>
</dbReference>
<name>A0AAP0DY79_9MAGN</name>
<evidence type="ECO:0000256" key="1">
    <source>
        <dbReference type="ARBA" id="ARBA00004123"/>
    </source>
</evidence>
<dbReference type="PANTHER" id="PTHR13408">
    <property type="entry name" value="DNA-DIRECTED RNA POLYMERASE III"/>
    <property type="match status" value="1"/>
</dbReference>